<evidence type="ECO:0000313" key="3">
    <source>
        <dbReference type="Proteomes" id="UP000680750"/>
    </source>
</evidence>
<dbReference type="OrthoDB" id="9778153at2"/>
<evidence type="ECO:0000313" key="2">
    <source>
        <dbReference type="EMBL" id="BCJ27788.1"/>
    </source>
</evidence>
<sequence length="324" mass="33799">MSTESPIPALFRALVDDAALFPPGNAPMPVAVAEHRHHRTAPYTDLVGPLLLPTARWSELVDCLDAPSGGPAGMDAPSGGPAGPERPRGTRPPRLDIGLIGPIDTIEAVVPDVRVDPRVVLRQLECPVGAEPGEVEDVATRLAAAVDQAVRRYVELPRGPHLLAAVDALAAAGPGTGAKLRTGGLTAEAFPTEAELAGFLDRCRARGLGFKLTAGLHHAVRHTAAATGFEHHGYLNVLAAVCLGALPDPPFAGTEQALACRQAGPLAEVARAMLPRDGESSRSRTWFTSYGSCSVAEPLTDLVELGLLARALLSHLPAPRKAHA</sequence>
<gene>
    <name evidence="2" type="ORF">Asera_18960</name>
</gene>
<reference evidence="2" key="1">
    <citation type="submission" date="2020-08" db="EMBL/GenBank/DDBJ databases">
        <title>Whole genome shotgun sequence of Actinocatenispora sera NBRC 101916.</title>
        <authorList>
            <person name="Komaki H."/>
            <person name="Tamura T."/>
        </authorList>
    </citation>
    <scope>NUCLEOTIDE SEQUENCE</scope>
    <source>
        <strain evidence="2">NBRC 101916</strain>
    </source>
</reference>
<name>A0A810L0N1_9ACTN</name>
<accession>A0A810L0N1</accession>
<evidence type="ECO:0000256" key="1">
    <source>
        <dbReference type="SAM" id="MobiDB-lite"/>
    </source>
</evidence>
<organism evidence="2 3">
    <name type="scientific">Actinocatenispora sera</name>
    <dbReference type="NCBI Taxonomy" id="390989"/>
    <lineage>
        <taxon>Bacteria</taxon>
        <taxon>Bacillati</taxon>
        <taxon>Actinomycetota</taxon>
        <taxon>Actinomycetes</taxon>
        <taxon>Micromonosporales</taxon>
        <taxon>Micromonosporaceae</taxon>
        <taxon>Actinocatenispora</taxon>
    </lineage>
</organism>
<dbReference type="KEGG" id="aser:Asera_18960"/>
<dbReference type="EMBL" id="AP023354">
    <property type="protein sequence ID" value="BCJ27788.1"/>
    <property type="molecule type" value="Genomic_DNA"/>
</dbReference>
<dbReference type="AlphaFoldDB" id="A0A810L0N1"/>
<dbReference type="Proteomes" id="UP000680750">
    <property type="component" value="Chromosome"/>
</dbReference>
<proteinExistence type="predicted"/>
<protein>
    <submittedName>
        <fullName evidence="2">Uncharacterized protein</fullName>
    </submittedName>
</protein>
<keyword evidence="3" id="KW-1185">Reference proteome</keyword>
<feature type="region of interest" description="Disordered" evidence="1">
    <location>
        <begin position="66"/>
        <end position="95"/>
    </location>
</feature>
<dbReference type="RefSeq" id="WP_051802302.1">
    <property type="nucleotide sequence ID" value="NZ_AP023354.1"/>
</dbReference>